<name>A0AAE1GAH7_PETCI</name>
<keyword evidence="1" id="KW-0812">Transmembrane</keyword>
<keyword evidence="3" id="KW-1185">Reference proteome</keyword>
<evidence type="ECO:0000313" key="2">
    <source>
        <dbReference type="EMBL" id="KAK3888167.1"/>
    </source>
</evidence>
<dbReference type="AlphaFoldDB" id="A0AAE1GAH7"/>
<comment type="caution">
    <text evidence="2">The sequence shown here is derived from an EMBL/GenBank/DDBJ whole genome shotgun (WGS) entry which is preliminary data.</text>
</comment>
<protein>
    <submittedName>
        <fullName evidence="2">Uncharacterized protein</fullName>
    </submittedName>
</protein>
<sequence>MLTFDLVLERTDFLVAVLYILVGLALTSTIIELIRRQYAESWQHVKELSGRLGELSGPLAEQLKRLGEQAGDLNIDVHLLKDLKDLRSAIQLNSKLQALTLDPKLKKELVVMDLLKSHLEGEGEGGGGETETLQPPSLTPKRKVIQVVIYETSL</sequence>
<organism evidence="2 3">
    <name type="scientific">Petrolisthes cinctipes</name>
    <name type="common">Flat porcelain crab</name>
    <dbReference type="NCBI Taxonomy" id="88211"/>
    <lineage>
        <taxon>Eukaryota</taxon>
        <taxon>Metazoa</taxon>
        <taxon>Ecdysozoa</taxon>
        <taxon>Arthropoda</taxon>
        <taxon>Crustacea</taxon>
        <taxon>Multicrustacea</taxon>
        <taxon>Malacostraca</taxon>
        <taxon>Eumalacostraca</taxon>
        <taxon>Eucarida</taxon>
        <taxon>Decapoda</taxon>
        <taxon>Pleocyemata</taxon>
        <taxon>Anomura</taxon>
        <taxon>Galatheoidea</taxon>
        <taxon>Porcellanidae</taxon>
        <taxon>Petrolisthes</taxon>
    </lineage>
</organism>
<evidence type="ECO:0000313" key="3">
    <source>
        <dbReference type="Proteomes" id="UP001286313"/>
    </source>
</evidence>
<dbReference type="Proteomes" id="UP001286313">
    <property type="component" value="Unassembled WGS sequence"/>
</dbReference>
<dbReference type="EMBL" id="JAWQEG010000581">
    <property type="protein sequence ID" value="KAK3888167.1"/>
    <property type="molecule type" value="Genomic_DNA"/>
</dbReference>
<evidence type="ECO:0000256" key="1">
    <source>
        <dbReference type="SAM" id="Phobius"/>
    </source>
</evidence>
<feature type="transmembrane region" description="Helical" evidence="1">
    <location>
        <begin position="13"/>
        <end position="34"/>
    </location>
</feature>
<reference evidence="2" key="1">
    <citation type="submission" date="2023-10" db="EMBL/GenBank/DDBJ databases">
        <title>Genome assemblies of two species of porcelain crab, Petrolisthes cinctipes and Petrolisthes manimaculis (Anomura: Porcellanidae).</title>
        <authorList>
            <person name="Angst P."/>
        </authorList>
    </citation>
    <scope>NUCLEOTIDE SEQUENCE</scope>
    <source>
        <strain evidence="2">PB745_01</strain>
        <tissue evidence="2">Gill</tissue>
    </source>
</reference>
<keyword evidence="1" id="KW-1133">Transmembrane helix</keyword>
<accession>A0AAE1GAH7</accession>
<keyword evidence="1" id="KW-0472">Membrane</keyword>
<gene>
    <name evidence="2" type="ORF">Pcinc_007752</name>
</gene>
<proteinExistence type="predicted"/>